<dbReference type="PANTHER" id="PTHR45810:SF1">
    <property type="entry name" value="HISTONE H3-LIKE CENTROMERIC PROTEIN A"/>
    <property type="match status" value="1"/>
</dbReference>
<dbReference type="GO" id="GO:0003677">
    <property type="term" value="F:DNA binding"/>
    <property type="evidence" value="ECO:0007669"/>
    <property type="project" value="InterPro"/>
</dbReference>
<dbReference type="GO" id="GO:0000786">
    <property type="term" value="C:nucleosome"/>
    <property type="evidence" value="ECO:0007669"/>
    <property type="project" value="InterPro"/>
</dbReference>
<evidence type="ECO:0000313" key="4">
    <source>
        <dbReference type="EMBL" id="CAA7056254.1"/>
    </source>
</evidence>
<organism evidence="4 5">
    <name type="scientific">Microthlaspi erraticum</name>
    <dbReference type="NCBI Taxonomy" id="1685480"/>
    <lineage>
        <taxon>Eukaryota</taxon>
        <taxon>Viridiplantae</taxon>
        <taxon>Streptophyta</taxon>
        <taxon>Embryophyta</taxon>
        <taxon>Tracheophyta</taxon>
        <taxon>Spermatophyta</taxon>
        <taxon>Magnoliopsida</taxon>
        <taxon>eudicotyledons</taxon>
        <taxon>Gunneridae</taxon>
        <taxon>Pentapetalae</taxon>
        <taxon>rosids</taxon>
        <taxon>malvids</taxon>
        <taxon>Brassicales</taxon>
        <taxon>Brassicaceae</taxon>
        <taxon>Coluteocarpeae</taxon>
        <taxon>Microthlaspi</taxon>
    </lineage>
</organism>
<evidence type="ECO:0000313" key="5">
    <source>
        <dbReference type="Proteomes" id="UP000467841"/>
    </source>
</evidence>
<evidence type="ECO:0000256" key="2">
    <source>
        <dbReference type="ARBA" id="ARBA00022990"/>
    </source>
</evidence>
<dbReference type="SUPFAM" id="SSF47113">
    <property type="entry name" value="Histone-fold"/>
    <property type="match status" value="1"/>
</dbReference>
<proteinExistence type="inferred from homology"/>
<feature type="region of interest" description="Disordered" evidence="3">
    <location>
        <begin position="1"/>
        <end position="84"/>
    </location>
</feature>
<dbReference type="AlphaFoldDB" id="A0A6D2L8U9"/>
<comment type="similarity">
    <text evidence="1">Belongs to the histone H3 family.</text>
</comment>
<accession>A0A6D2L8U9</accession>
<dbReference type="PANTHER" id="PTHR45810">
    <property type="entry name" value="HISTONE H3.2"/>
    <property type="match status" value="1"/>
</dbReference>
<evidence type="ECO:0000256" key="3">
    <source>
        <dbReference type="SAM" id="MobiDB-lite"/>
    </source>
</evidence>
<keyword evidence="5" id="KW-1185">Reference proteome</keyword>
<dbReference type="InterPro" id="IPR000164">
    <property type="entry name" value="Histone_H3/CENP-A"/>
</dbReference>
<feature type="compositionally biased region" description="Basic residues" evidence="3">
    <location>
        <begin position="58"/>
        <end position="67"/>
    </location>
</feature>
<dbReference type="OrthoDB" id="842664at2759"/>
<dbReference type="GO" id="GO:0030527">
    <property type="term" value="F:structural constituent of chromatin"/>
    <property type="evidence" value="ECO:0007669"/>
    <property type="project" value="InterPro"/>
</dbReference>
<feature type="compositionally biased region" description="Low complexity" evidence="3">
    <location>
        <begin position="17"/>
        <end position="34"/>
    </location>
</feature>
<evidence type="ECO:0000256" key="1">
    <source>
        <dbReference type="ARBA" id="ARBA00010343"/>
    </source>
</evidence>
<dbReference type="InterPro" id="IPR009072">
    <property type="entry name" value="Histone-fold"/>
</dbReference>
<dbReference type="SMART" id="SM00428">
    <property type="entry name" value="H3"/>
    <property type="match status" value="1"/>
</dbReference>
<dbReference type="Proteomes" id="UP000467841">
    <property type="component" value="Unassembled WGS sequence"/>
</dbReference>
<gene>
    <name evidence="4" type="ORF">MERR_LOCUS43490</name>
</gene>
<keyword evidence="2" id="KW-0007">Acetylation</keyword>
<dbReference type="EMBL" id="CACVBM020001629">
    <property type="protein sequence ID" value="CAA7056254.1"/>
    <property type="molecule type" value="Genomic_DNA"/>
</dbReference>
<dbReference type="Gene3D" id="1.10.20.10">
    <property type="entry name" value="Histone, subunit A"/>
    <property type="match status" value="1"/>
</dbReference>
<reference evidence="4" key="1">
    <citation type="submission" date="2020-01" db="EMBL/GenBank/DDBJ databases">
        <authorList>
            <person name="Mishra B."/>
        </authorList>
    </citation>
    <scope>NUCLEOTIDE SEQUENCE [LARGE SCALE GENOMIC DNA]</scope>
</reference>
<name>A0A6D2L8U9_9BRAS</name>
<dbReference type="GO" id="GO:0046982">
    <property type="term" value="F:protein heterodimerization activity"/>
    <property type="evidence" value="ECO:0007669"/>
    <property type="project" value="InterPro"/>
</dbReference>
<sequence>MARTKHFASRARDRNPTDATASSSPAAGPSTTPARRGTQAEGGDDAQRTTPATSPATGRKKGAKKSKQAVPQSSNKKPYRYRPGTVALREIRRFQKSTELLIPAAPFIRTRPTIDKNSPPNTAYNFHRTVLSKEQLFSKSQKAMSWNGIPTKDSCGSRGSSYRRTRNGELSPLFRPNSFECWF</sequence>
<comment type="caution">
    <text evidence="4">The sequence shown here is derived from an EMBL/GenBank/DDBJ whole genome shotgun (WGS) entry which is preliminary data.</text>
</comment>
<protein>
    <submittedName>
        <fullName evidence="4">Uncharacterized protein</fullName>
    </submittedName>
</protein>